<evidence type="ECO:0000313" key="2">
    <source>
        <dbReference type="Proteomes" id="UP000184315"/>
    </source>
</evidence>
<evidence type="ECO:0000313" key="1">
    <source>
        <dbReference type="EMBL" id="CUR31616.1"/>
    </source>
</evidence>
<dbReference type="Proteomes" id="UP000184315">
    <property type="component" value="Unassembled WGS sequence"/>
</dbReference>
<reference evidence="2" key="1">
    <citation type="submission" date="2015-10" db="EMBL/GenBank/DDBJ databases">
        <authorList>
            <person name="Regsiter A."/>
            <person name="william w."/>
        </authorList>
    </citation>
    <scope>NUCLEOTIDE SEQUENCE [LARGE SCALE GENOMIC DNA]</scope>
</reference>
<protein>
    <submittedName>
        <fullName evidence="1">Uncharacterized protein</fullName>
    </submittedName>
</protein>
<dbReference type="EMBL" id="CZDF01000132">
    <property type="protein sequence ID" value="CUR31616.1"/>
    <property type="molecule type" value="Genomic_DNA"/>
</dbReference>
<sequence length="57" mass="6947">MCTTLNLRTLLFWLYCKKLFNVTLQINTSCYTFMELFKVFYHFISIYPPKSPLKRET</sequence>
<dbReference type="AlphaFoldDB" id="A0A1J1LGL4"/>
<keyword evidence="2" id="KW-1185">Reference proteome</keyword>
<accession>A0A1J1LGL4</accession>
<proteinExistence type="predicted"/>
<organism evidence="1 2">
    <name type="scientific">Planktothrix tepida PCC 9214</name>
    <dbReference type="NCBI Taxonomy" id="671072"/>
    <lineage>
        <taxon>Bacteria</taxon>
        <taxon>Bacillati</taxon>
        <taxon>Cyanobacteriota</taxon>
        <taxon>Cyanophyceae</taxon>
        <taxon>Oscillatoriophycideae</taxon>
        <taxon>Oscillatoriales</taxon>
        <taxon>Microcoleaceae</taxon>
        <taxon>Planktothrix</taxon>
    </lineage>
</organism>
<name>A0A1J1LGL4_9CYAN</name>
<gene>
    <name evidence="1" type="ORF">PL9214291207</name>
</gene>